<dbReference type="PANTHER" id="PTHR32347:SF23">
    <property type="entry name" value="BLL5650 PROTEIN"/>
    <property type="match status" value="1"/>
</dbReference>
<keyword evidence="3" id="KW-0472">Membrane</keyword>
<dbReference type="EMBL" id="FUYC01000001">
    <property type="protein sequence ID" value="SKA72218.1"/>
    <property type="molecule type" value="Genomic_DNA"/>
</dbReference>
<reference evidence="4 5" key="1">
    <citation type="submission" date="2017-02" db="EMBL/GenBank/DDBJ databases">
        <authorList>
            <person name="Peterson S.W."/>
        </authorList>
    </citation>
    <scope>NUCLEOTIDE SEQUENCE [LARGE SCALE GENOMIC DNA]</scope>
    <source>
        <strain evidence="4 5">DSM 16080</strain>
    </source>
</reference>
<sequence length="446" mass="49993">MADLEQQVRGLSTLLSLQAQVQRAATLMEARYHVVNDTSLILPYRQALLCDPGTGRVTAVSDLPAPDPRAPLLLWVRRLAAHLETAQPEGGLIDPASLPDSLREEWADWFPAHVLHLPLHHPRFENQGTLLLTRDTPFRDEESTLAKHLAEIYAYTLGSFASHGLPWKSRVGRLLRKRTFLLLMAASLLALLLLIRVPLTSVGDCEVVARAPAVLRSPLNGVIDEVLVRPNQTVHKGQPLLRLDDRDLLSRLLVTRKALETAQAEYRQVSQSALSDPDSKWRLTLTRAAVAERREQLRHIEELLQRTEIPAPQDGMAIFTDPDELVGLPVQVGQRLMEISAEHDSAARIWLPVEEAGELRSDTPVTVFLNIAPEEPVPATLHYAAFTAETSPLGVLSYRVRARFEDETQRPRIGMRGLALVRGERVSLLYYLLRRPYAAVRRWLGV</sequence>
<dbReference type="InterPro" id="IPR050465">
    <property type="entry name" value="UPF0194_transport"/>
</dbReference>
<evidence type="ECO:0000313" key="4">
    <source>
        <dbReference type="EMBL" id="SKA72218.1"/>
    </source>
</evidence>
<organism evidence="4 5">
    <name type="scientific">Paucidesulfovibrio gracilis DSM 16080</name>
    <dbReference type="NCBI Taxonomy" id="1121449"/>
    <lineage>
        <taxon>Bacteria</taxon>
        <taxon>Pseudomonadati</taxon>
        <taxon>Thermodesulfobacteriota</taxon>
        <taxon>Desulfovibrionia</taxon>
        <taxon>Desulfovibrionales</taxon>
        <taxon>Desulfovibrionaceae</taxon>
        <taxon>Paucidesulfovibrio</taxon>
    </lineage>
</organism>
<keyword evidence="2" id="KW-0175">Coiled coil</keyword>
<dbReference type="Gene3D" id="2.40.50.100">
    <property type="match status" value="1"/>
</dbReference>
<accession>A0A1T4W585</accession>
<dbReference type="PANTHER" id="PTHR32347">
    <property type="entry name" value="EFFLUX SYSTEM COMPONENT YKNX-RELATED"/>
    <property type="match status" value="1"/>
</dbReference>
<comment type="subcellular location">
    <subcellularLocation>
        <location evidence="1">Cell envelope</location>
    </subcellularLocation>
</comment>
<dbReference type="Gene3D" id="1.10.287.470">
    <property type="entry name" value="Helix hairpin bin"/>
    <property type="match status" value="1"/>
</dbReference>
<evidence type="ECO:0000256" key="1">
    <source>
        <dbReference type="ARBA" id="ARBA00004196"/>
    </source>
</evidence>
<name>A0A1T4W585_9BACT</name>
<evidence type="ECO:0000256" key="2">
    <source>
        <dbReference type="ARBA" id="ARBA00023054"/>
    </source>
</evidence>
<keyword evidence="5" id="KW-1185">Reference proteome</keyword>
<keyword evidence="3" id="KW-0812">Transmembrane</keyword>
<dbReference type="Proteomes" id="UP000190027">
    <property type="component" value="Unassembled WGS sequence"/>
</dbReference>
<dbReference type="SUPFAM" id="SSF111369">
    <property type="entry name" value="HlyD-like secretion proteins"/>
    <property type="match status" value="1"/>
</dbReference>
<evidence type="ECO:0000256" key="3">
    <source>
        <dbReference type="SAM" id="Phobius"/>
    </source>
</evidence>
<dbReference type="RefSeq" id="WP_078715894.1">
    <property type="nucleotide sequence ID" value="NZ_FUYC01000001.1"/>
</dbReference>
<evidence type="ECO:0000313" key="5">
    <source>
        <dbReference type="Proteomes" id="UP000190027"/>
    </source>
</evidence>
<dbReference type="STRING" id="1121449.SAMN02745704_00318"/>
<protein>
    <submittedName>
        <fullName evidence="4">HlyD family secretion protein</fullName>
    </submittedName>
</protein>
<proteinExistence type="predicted"/>
<gene>
    <name evidence="4" type="ORF">SAMN02745704_00318</name>
</gene>
<keyword evidence="3" id="KW-1133">Transmembrane helix</keyword>
<dbReference type="GO" id="GO:0030313">
    <property type="term" value="C:cell envelope"/>
    <property type="evidence" value="ECO:0007669"/>
    <property type="project" value="UniProtKB-SubCell"/>
</dbReference>
<dbReference type="OrthoDB" id="9763546at2"/>
<feature type="transmembrane region" description="Helical" evidence="3">
    <location>
        <begin position="180"/>
        <end position="199"/>
    </location>
</feature>
<dbReference type="AlphaFoldDB" id="A0A1T4W585"/>